<protein>
    <recommendedName>
        <fullName evidence="10">Gypsy retrotransposon integrase-like protein 1</fullName>
        <ecNumber evidence="3">2.7.7.49</ecNumber>
        <ecNumber evidence="2">3.1.26.4</ecNumber>
    </recommendedName>
</protein>
<dbReference type="FunFam" id="3.30.420.10:FF:000032">
    <property type="entry name" value="Retrovirus-related Pol polyprotein from transposon 297-like Protein"/>
    <property type="match status" value="1"/>
</dbReference>
<evidence type="ECO:0000259" key="14">
    <source>
        <dbReference type="PROSITE" id="PS50804"/>
    </source>
</evidence>
<dbReference type="PANTHER" id="PTHR37984:SF5">
    <property type="entry name" value="PROTEIN NYNRIN-LIKE"/>
    <property type="match status" value="1"/>
</dbReference>
<dbReference type="PROSITE" id="PS50878">
    <property type="entry name" value="RT_POL"/>
    <property type="match status" value="1"/>
</dbReference>
<feature type="compositionally biased region" description="Polar residues" evidence="12">
    <location>
        <begin position="22"/>
        <end position="35"/>
    </location>
</feature>
<dbReference type="Gene3D" id="3.30.420.10">
    <property type="entry name" value="Ribonuclease H-like superfamily/Ribonuclease H"/>
    <property type="match status" value="1"/>
</dbReference>
<feature type="domain" description="Integrase catalytic" evidence="16">
    <location>
        <begin position="711"/>
        <end position="869"/>
    </location>
</feature>
<dbReference type="InterPro" id="IPR050951">
    <property type="entry name" value="Retrovirus_Pol_polyprotein"/>
</dbReference>
<feature type="region of interest" description="Disordered" evidence="12">
    <location>
        <begin position="100"/>
        <end position="146"/>
    </location>
</feature>
<dbReference type="InterPro" id="IPR001584">
    <property type="entry name" value="Integrase_cat-core"/>
</dbReference>
<dbReference type="Ensembl" id="ENSCCRT00020061190.1">
    <property type="protein sequence ID" value="ENSCCRP00020055576.1"/>
    <property type="gene ID" value="ENSCCRG00020026077.1"/>
</dbReference>
<sequence length="1491" mass="169777">MATRGRGQPKGDPTKVPETPKVPSTVQDAENTTAAVQPDASRPPSTALEERTDSLEATLRSFMHSQQKQQDRWEAETQRQEQRWKTLSHQFQQLQTLVSTKRPDQTPSGQTSAQLQDPVSPTHSTEVPFLSRHDSNSPVPDIPSQGTPFPPVHMGWTAPKMPSFDEEDDIEHYLTTFERIALASQWPMDMWALYLVPLLRGKARAAYVAMDIIDSRDYVKVKQAILRKMEINAETYRLGFRSMSIREGETARELQSRLKDLYEKWLNPKQKSKEEIGEQIILEQFLRMLNPELRVWVKEHNPQTSKEAADLAETFIAARRTSKGYQLGTQGSGGKPQGPPRDTKKPSYGKSAGDARVFNRSNSFPSQNSAAVRPKVICHSCGQPGHIKPECPVNKVTDSRLFFCPGSRDVRSVMSTDAIVPVKVKGKTWQALIDSGSSQTFIRRACLFPEEVTNIGKIRVRCIHGDETEYPTVSTTIEIQGQKYLLTVGVMDTCPYPVILGQDVPVLAELLQGCEVTAQSYGTTRAQARENLDQSWEVLPYACEQTRERVKKTKSQKRRDKVRGTSFQEQLMYPPLNDSDIEVVDIAKLQREDITLGSCYKDVKTYEEALREKEDGNVCFAMRNGKLVRVSVDTEQLVVPEILRTRVLHLGHSIPWAGHLGQEKTEERIGSRFYWPGLHRAVVEYCKSCPECQLVVRSKRGMKAPLINLPVIDIPFTRIAMDVVGPLEKSRGGHRYILVVCDYATRYPEAFPLRHIKARQVANCLLQLFSRVGIPKEILTDQGTNFNSKFLKQVYTLLGIQGIKTTPYHPQTDGMVERFNQTLKSMLRKFVSDSGADWDQWLPYLLFAYREVPQASTGYSPFELLYGREVRGPLDVLRESWEGDAPQQQTNVVSYVLKMREKLDQLSTLAHDNQIRSQSRQKTWYDRNARLRTFQPGQKVLLLLPSSESSLLAKWQGPFEVLRKLGQVTYEIAMPGRRQPQQVFHVNLLKQWNERSVPINEQRWACVVEEEEELKEQYFPTTKGKSVFPSVAHLSSEHQKELLHIIPKALFREEPGRTELITHDIRLKSAGPIRQTTCRVPARLIPALKQEMQVMLEMGIIEPSHSEWCSPVVLVPKKDGGLRFCVDFSKLNSISAFDPYPMPRVDELVERLGKARYLSTLDLCKGYWQVPLAPEARELTAFRAPSGLFHFNVMPFGLHGAAATFQRLMDQVLRGAEEFSAAYIDDVVIFSTSWDEHLRHLREVFRRIRQAGLVVNASKCQLAQAEVYYLGYILGGGTIKPQVSKVSAIRDCQPPITKRGVRSFLGLVGWYRRFIPHFSSRATALSELTKKSSPNKVVWTETCDQAFQDLKKSMCQGPVLQSPDFELPFTVQTDASGVGLGAVLLQGEGVDRKPVQYISRKLFPRETRYSTVEKECLAMKWALDTLKYYLLGKEFVLETDHRALQWLHRMRDSNARITRWHLSLQPYKFVVKFRAGKDNVLADFLSCRYVE</sequence>
<dbReference type="InterPro" id="IPR036397">
    <property type="entry name" value="RNaseH_sf"/>
</dbReference>
<evidence type="ECO:0000256" key="5">
    <source>
        <dbReference type="ARBA" id="ARBA00022695"/>
    </source>
</evidence>
<dbReference type="Proteomes" id="UP000694701">
    <property type="component" value="Unplaced"/>
</dbReference>
<dbReference type="GO" id="GO:0008270">
    <property type="term" value="F:zinc ion binding"/>
    <property type="evidence" value="ECO:0007669"/>
    <property type="project" value="UniProtKB-KW"/>
</dbReference>
<evidence type="ECO:0000256" key="8">
    <source>
        <dbReference type="ARBA" id="ARBA00022801"/>
    </source>
</evidence>
<feature type="region of interest" description="Disordered" evidence="12">
    <location>
        <begin position="323"/>
        <end position="367"/>
    </location>
</feature>
<evidence type="ECO:0000313" key="17">
    <source>
        <dbReference type="Ensembl" id="ENSCCRP00020055576.1"/>
    </source>
</evidence>
<dbReference type="EC" id="2.7.7.49" evidence="3"/>
<dbReference type="CDD" id="cd00303">
    <property type="entry name" value="retropepsin_like"/>
    <property type="match status" value="1"/>
</dbReference>
<evidence type="ECO:0000259" key="16">
    <source>
        <dbReference type="PROSITE" id="PS50994"/>
    </source>
</evidence>
<dbReference type="InterPro" id="IPR054465">
    <property type="entry name" value="Integrase_p58-like_C"/>
</dbReference>
<dbReference type="InterPro" id="IPR036875">
    <property type="entry name" value="Znf_CCHC_sf"/>
</dbReference>
<keyword evidence="6" id="KW-0540">Nuclease</keyword>
<dbReference type="Gene3D" id="1.10.340.70">
    <property type="match status" value="1"/>
</dbReference>
<dbReference type="CDD" id="cd09274">
    <property type="entry name" value="RNase_HI_RT_Ty3"/>
    <property type="match status" value="1"/>
</dbReference>
<dbReference type="SUPFAM" id="SSF53098">
    <property type="entry name" value="Ribonuclease H-like"/>
    <property type="match status" value="1"/>
</dbReference>
<dbReference type="GO" id="GO:0003676">
    <property type="term" value="F:nucleic acid binding"/>
    <property type="evidence" value="ECO:0007669"/>
    <property type="project" value="InterPro"/>
</dbReference>
<dbReference type="InterPro" id="IPR041588">
    <property type="entry name" value="Integrase_H2C2"/>
</dbReference>
<dbReference type="Pfam" id="PF22938">
    <property type="entry name" value="Integrase_p58_C"/>
    <property type="match status" value="1"/>
</dbReference>
<evidence type="ECO:0000256" key="1">
    <source>
        <dbReference type="ARBA" id="ARBA00010879"/>
    </source>
</evidence>
<evidence type="ECO:0000256" key="4">
    <source>
        <dbReference type="ARBA" id="ARBA00022679"/>
    </source>
</evidence>
<dbReference type="Pfam" id="PF00665">
    <property type="entry name" value="rve"/>
    <property type="match status" value="1"/>
</dbReference>
<evidence type="ECO:0000256" key="12">
    <source>
        <dbReference type="SAM" id="MobiDB-lite"/>
    </source>
</evidence>
<evidence type="ECO:0000256" key="11">
    <source>
        <dbReference type="PROSITE-ProRule" id="PRU00047"/>
    </source>
</evidence>
<dbReference type="SMART" id="SM00343">
    <property type="entry name" value="ZnF_C2HC"/>
    <property type="match status" value="1"/>
</dbReference>
<dbReference type="InterPro" id="IPR038269">
    <property type="entry name" value="SCAN_sf"/>
</dbReference>
<keyword evidence="9" id="KW-0695">RNA-directed DNA polymerase</keyword>
<dbReference type="Pfam" id="PF00098">
    <property type="entry name" value="zf-CCHC"/>
    <property type="match status" value="1"/>
</dbReference>
<dbReference type="SUPFAM" id="SSF56672">
    <property type="entry name" value="DNA/RNA polymerases"/>
    <property type="match status" value="1"/>
</dbReference>
<evidence type="ECO:0000259" key="15">
    <source>
        <dbReference type="PROSITE" id="PS50878"/>
    </source>
</evidence>
<comment type="similarity">
    <text evidence="1">Belongs to the beta type-B retroviral polymerase family. HERV class-II K(HML-2) pol subfamily.</text>
</comment>
<dbReference type="InterPro" id="IPR000477">
    <property type="entry name" value="RT_dom"/>
</dbReference>
<dbReference type="GO" id="GO:0003964">
    <property type="term" value="F:RNA-directed DNA polymerase activity"/>
    <property type="evidence" value="ECO:0007669"/>
    <property type="project" value="UniProtKB-KW"/>
</dbReference>
<name>A0A8C2HM68_CYPCA</name>
<keyword evidence="8" id="KW-0378">Hydrolase</keyword>
<keyword evidence="11" id="KW-0863">Zinc-finger</keyword>
<dbReference type="Pfam" id="PF00078">
    <property type="entry name" value="RVT_1"/>
    <property type="match status" value="1"/>
</dbReference>
<dbReference type="Gene3D" id="1.10.4020.10">
    <property type="entry name" value="DNA breaking-rejoining enzymes"/>
    <property type="match status" value="1"/>
</dbReference>
<dbReference type="FunFam" id="3.30.70.270:FF:000026">
    <property type="entry name" value="Transposon Ty3-G Gag-Pol polyprotein"/>
    <property type="match status" value="1"/>
</dbReference>
<evidence type="ECO:0000259" key="13">
    <source>
        <dbReference type="PROSITE" id="PS50158"/>
    </source>
</evidence>
<feature type="compositionally biased region" description="Basic and acidic residues" evidence="12">
    <location>
        <begin position="69"/>
        <end position="84"/>
    </location>
</feature>
<dbReference type="FunFam" id="1.10.340.70:FF:000001">
    <property type="entry name" value="Retrovirus-related Pol polyprotein from transposon gypsy-like Protein"/>
    <property type="match status" value="1"/>
</dbReference>
<dbReference type="CDD" id="cd01647">
    <property type="entry name" value="RT_LTR"/>
    <property type="match status" value="1"/>
</dbReference>
<dbReference type="Gene3D" id="2.40.70.10">
    <property type="entry name" value="Acid Proteases"/>
    <property type="match status" value="1"/>
</dbReference>
<dbReference type="SMART" id="SM00431">
    <property type="entry name" value="SCAN"/>
    <property type="match status" value="1"/>
</dbReference>
<dbReference type="InterPro" id="IPR041373">
    <property type="entry name" value="RT_RNaseH"/>
</dbReference>
<evidence type="ECO:0000256" key="3">
    <source>
        <dbReference type="ARBA" id="ARBA00012493"/>
    </source>
</evidence>
<dbReference type="InterPro" id="IPR001878">
    <property type="entry name" value="Znf_CCHC"/>
</dbReference>
<reference evidence="17" key="1">
    <citation type="submission" date="2025-08" db="UniProtKB">
        <authorList>
            <consortium name="Ensembl"/>
        </authorList>
    </citation>
    <scope>IDENTIFICATION</scope>
</reference>
<evidence type="ECO:0000256" key="6">
    <source>
        <dbReference type="ARBA" id="ARBA00022722"/>
    </source>
</evidence>
<dbReference type="Gene3D" id="3.10.10.10">
    <property type="entry name" value="HIV Type 1 Reverse Transcriptase, subunit A, domain 1"/>
    <property type="match status" value="1"/>
</dbReference>
<dbReference type="InterPro" id="IPR012337">
    <property type="entry name" value="RNaseH-like_sf"/>
</dbReference>
<keyword evidence="11" id="KW-0862">Zinc</keyword>
<dbReference type="InterPro" id="IPR043128">
    <property type="entry name" value="Rev_trsase/Diguanyl_cyclase"/>
</dbReference>
<dbReference type="SUPFAM" id="SSF57756">
    <property type="entry name" value="Retrovirus zinc finger-like domains"/>
    <property type="match status" value="1"/>
</dbReference>
<feature type="domain" description="SCAN box" evidence="14">
    <location>
        <begin position="237"/>
        <end position="315"/>
    </location>
</feature>
<dbReference type="Pfam" id="PF17921">
    <property type="entry name" value="Integrase_H2C2"/>
    <property type="match status" value="1"/>
</dbReference>
<dbReference type="InterPro" id="IPR021109">
    <property type="entry name" value="Peptidase_aspartic_dom_sf"/>
</dbReference>
<dbReference type="Pfam" id="PF17917">
    <property type="entry name" value="RT_RNaseH"/>
    <property type="match status" value="1"/>
</dbReference>
<organism evidence="17 18">
    <name type="scientific">Cyprinus carpio</name>
    <name type="common">Common carp</name>
    <dbReference type="NCBI Taxonomy" id="7962"/>
    <lineage>
        <taxon>Eukaryota</taxon>
        <taxon>Metazoa</taxon>
        <taxon>Chordata</taxon>
        <taxon>Craniata</taxon>
        <taxon>Vertebrata</taxon>
        <taxon>Euteleostomi</taxon>
        <taxon>Actinopterygii</taxon>
        <taxon>Neopterygii</taxon>
        <taxon>Teleostei</taxon>
        <taxon>Ostariophysi</taxon>
        <taxon>Cypriniformes</taxon>
        <taxon>Cyprinidae</taxon>
        <taxon>Cyprininae</taxon>
        <taxon>Cyprinus</taxon>
    </lineage>
</organism>
<dbReference type="SUPFAM" id="SSF47353">
    <property type="entry name" value="Retrovirus capsid dimerization domain-like"/>
    <property type="match status" value="1"/>
</dbReference>
<dbReference type="Pfam" id="PF02023">
    <property type="entry name" value="SCAN"/>
    <property type="match status" value="1"/>
</dbReference>
<evidence type="ECO:0000256" key="2">
    <source>
        <dbReference type="ARBA" id="ARBA00012180"/>
    </source>
</evidence>
<feature type="domain" description="Reverse transcriptase" evidence="15">
    <location>
        <begin position="1096"/>
        <end position="1274"/>
    </location>
</feature>
<keyword evidence="4" id="KW-0808">Transferase</keyword>
<keyword evidence="7" id="KW-0255">Endonuclease</keyword>
<dbReference type="FunFam" id="3.10.20.370:FF:000001">
    <property type="entry name" value="Retrovirus-related Pol polyprotein from transposon 17.6-like protein"/>
    <property type="match status" value="1"/>
</dbReference>
<dbReference type="Gene3D" id="3.30.70.270">
    <property type="match status" value="2"/>
</dbReference>
<feature type="domain" description="CCHC-type" evidence="13">
    <location>
        <begin position="378"/>
        <end position="392"/>
    </location>
</feature>
<accession>A0A8C2HM68</accession>
<dbReference type="GO" id="GO:0004523">
    <property type="term" value="F:RNA-DNA hybrid ribonuclease activity"/>
    <property type="evidence" value="ECO:0007669"/>
    <property type="project" value="UniProtKB-EC"/>
</dbReference>
<dbReference type="GO" id="GO:0015074">
    <property type="term" value="P:DNA integration"/>
    <property type="evidence" value="ECO:0007669"/>
    <property type="project" value="InterPro"/>
</dbReference>
<evidence type="ECO:0000256" key="7">
    <source>
        <dbReference type="ARBA" id="ARBA00022759"/>
    </source>
</evidence>
<keyword evidence="5" id="KW-0548">Nucleotidyltransferase</keyword>
<dbReference type="PROSITE" id="PS50994">
    <property type="entry name" value="INTEGRASE"/>
    <property type="match status" value="1"/>
</dbReference>
<dbReference type="PROSITE" id="PS50158">
    <property type="entry name" value="ZF_CCHC"/>
    <property type="match status" value="1"/>
</dbReference>
<dbReference type="InterPro" id="IPR003309">
    <property type="entry name" value="SCAN_dom"/>
</dbReference>
<evidence type="ECO:0000313" key="18">
    <source>
        <dbReference type="Proteomes" id="UP000694701"/>
    </source>
</evidence>
<dbReference type="EC" id="3.1.26.4" evidence="2"/>
<dbReference type="PANTHER" id="PTHR37984">
    <property type="entry name" value="PROTEIN CBG26694"/>
    <property type="match status" value="1"/>
</dbReference>
<dbReference type="CDD" id="cd07936">
    <property type="entry name" value="SCAN"/>
    <property type="match status" value="1"/>
</dbReference>
<evidence type="ECO:0000256" key="9">
    <source>
        <dbReference type="ARBA" id="ARBA00022918"/>
    </source>
</evidence>
<feature type="compositionally biased region" description="Polar residues" evidence="12">
    <location>
        <begin position="100"/>
        <end position="125"/>
    </location>
</feature>
<evidence type="ECO:0000256" key="10">
    <source>
        <dbReference type="ARBA" id="ARBA00039658"/>
    </source>
</evidence>
<dbReference type="InterPro" id="IPR043502">
    <property type="entry name" value="DNA/RNA_pol_sf"/>
</dbReference>
<proteinExistence type="inferred from homology"/>
<feature type="region of interest" description="Disordered" evidence="12">
    <location>
        <begin position="1"/>
        <end position="87"/>
    </location>
</feature>
<dbReference type="SUPFAM" id="SSF50630">
    <property type="entry name" value="Acid proteases"/>
    <property type="match status" value="1"/>
</dbReference>
<dbReference type="PROSITE" id="PS50804">
    <property type="entry name" value="SCAN_BOX"/>
    <property type="match status" value="1"/>
</dbReference>
<keyword evidence="11" id="KW-0479">Metal-binding</keyword>